<name>A0A6G1JD42_9PLEO</name>
<keyword evidence="6 7" id="KW-0472">Membrane</keyword>
<gene>
    <name evidence="9" type="ORF">K458DRAFT_277705</name>
</gene>
<evidence type="ECO:0000256" key="6">
    <source>
        <dbReference type="ARBA" id="ARBA00023136"/>
    </source>
</evidence>
<dbReference type="Proteomes" id="UP000799291">
    <property type="component" value="Unassembled WGS sequence"/>
</dbReference>
<dbReference type="PROSITE" id="PS50939">
    <property type="entry name" value="CYTOCHROME_B561"/>
    <property type="match status" value="1"/>
</dbReference>
<evidence type="ECO:0000256" key="7">
    <source>
        <dbReference type="SAM" id="Phobius"/>
    </source>
</evidence>
<keyword evidence="2" id="KW-0813">Transport</keyword>
<evidence type="ECO:0000256" key="3">
    <source>
        <dbReference type="ARBA" id="ARBA00022692"/>
    </source>
</evidence>
<keyword evidence="3 7" id="KW-0812">Transmembrane</keyword>
<feature type="non-terminal residue" evidence="9">
    <location>
        <position position="1"/>
    </location>
</feature>
<evidence type="ECO:0000256" key="1">
    <source>
        <dbReference type="ARBA" id="ARBA00004370"/>
    </source>
</evidence>
<evidence type="ECO:0000259" key="8">
    <source>
        <dbReference type="PROSITE" id="PS50939"/>
    </source>
</evidence>
<feature type="domain" description="Cytochrome b561" evidence="8">
    <location>
        <begin position="1"/>
        <end position="159"/>
    </location>
</feature>
<dbReference type="AlphaFoldDB" id="A0A6G1JD42"/>
<evidence type="ECO:0000313" key="9">
    <source>
        <dbReference type="EMBL" id="KAF2688484.1"/>
    </source>
</evidence>
<keyword evidence="5 7" id="KW-1133">Transmembrane helix</keyword>
<proteinExistence type="predicted"/>
<dbReference type="GO" id="GO:0016020">
    <property type="term" value="C:membrane"/>
    <property type="evidence" value="ECO:0007669"/>
    <property type="project" value="UniProtKB-SubCell"/>
</dbReference>
<feature type="transmembrane region" description="Helical" evidence="7">
    <location>
        <begin position="123"/>
        <end position="143"/>
    </location>
</feature>
<evidence type="ECO:0000256" key="5">
    <source>
        <dbReference type="ARBA" id="ARBA00022989"/>
    </source>
</evidence>
<dbReference type="Gene3D" id="1.20.120.1770">
    <property type="match status" value="1"/>
</dbReference>
<dbReference type="InterPro" id="IPR006593">
    <property type="entry name" value="Cyt_b561/ferric_Rdtase_TM"/>
</dbReference>
<organism evidence="9 10">
    <name type="scientific">Lentithecium fluviatile CBS 122367</name>
    <dbReference type="NCBI Taxonomy" id="1168545"/>
    <lineage>
        <taxon>Eukaryota</taxon>
        <taxon>Fungi</taxon>
        <taxon>Dikarya</taxon>
        <taxon>Ascomycota</taxon>
        <taxon>Pezizomycotina</taxon>
        <taxon>Dothideomycetes</taxon>
        <taxon>Pleosporomycetidae</taxon>
        <taxon>Pleosporales</taxon>
        <taxon>Massarineae</taxon>
        <taxon>Lentitheciaceae</taxon>
        <taxon>Lentithecium</taxon>
    </lineage>
</organism>
<evidence type="ECO:0000256" key="4">
    <source>
        <dbReference type="ARBA" id="ARBA00022982"/>
    </source>
</evidence>
<feature type="non-terminal residue" evidence="9">
    <location>
        <position position="159"/>
    </location>
</feature>
<comment type="subcellular location">
    <subcellularLocation>
        <location evidence="1">Membrane</location>
    </subcellularLocation>
</comment>
<feature type="transmembrane region" description="Helical" evidence="7">
    <location>
        <begin position="83"/>
        <end position="103"/>
    </location>
</feature>
<keyword evidence="10" id="KW-1185">Reference proteome</keyword>
<reference evidence="9" key="1">
    <citation type="journal article" date="2020" name="Stud. Mycol.">
        <title>101 Dothideomycetes genomes: a test case for predicting lifestyles and emergence of pathogens.</title>
        <authorList>
            <person name="Haridas S."/>
            <person name="Albert R."/>
            <person name="Binder M."/>
            <person name="Bloem J."/>
            <person name="Labutti K."/>
            <person name="Salamov A."/>
            <person name="Andreopoulos B."/>
            <person name="Baker S."/>
            <person name="Barry K."/>
            <person name="Bills G."/>
            <person name="Bluhm B."/>
            <person name="Cannon C."/>
            <person name="Castanera R."/>
            <person name="Culley D."/>
            <person name="Daum C."/>
            <person name="Ezra D."/>
            <person name="Gonzalez J."/>
            <person name="Henrissat B."/>
            <person name="Kuo A."/>
            <person name="Liang C."/>
            <person name="Lipzen A."/>
            <person name="Lutzoni F."/>
            <person name="Magnuson J."/>
            <person name="Mondo S."/>
            <person name="Nolan M."/>
            <person name="Ohm R."/>
            <person name="Pangilinan J."/>
            <person name="Park H.-J."/>
            <person name="Ramirez L."/>
            <person name="Alfaro M."/>
            <person name="Sun H."/>
            <person name="Tritt A."/>
            <person name="Yoshinaga Y."/>
            <person name="Zwiers L.-H."/>
            <person name="Turgeon B."/>
            <person name="Goodwin S."/>
            <person name="Spatafora J."/>
            <person name="Crous P."/>
            <person name="Grigoriev I."/>
        </authorList>
    </citation>
    <scope>NUCLEOTIDE SEQUENCE</scope>
    <source>
        <strain evidence="9">CBS 122367</strain>
    </source>
</reference>
<dbReference type="SMART" id="SM00665">
    <property type="entry name" value="B561"/>
    <property type="match status" value="1"/>
</dbReference>
<dbReference type="EMBL" id="MU005573">
    <property type="protein sequence ID" value="KAF2688484.1"/>
    <property type="molecule type" value="Genomic_DNA"/>
</dbReference>
<keyword evidence="4" id="KW-0249">Electron transport</keyword>
<feature type="transmembrane region" description="Helical" evidence="7">
    <location>
        <begin position="52"/>
        <end position="71"/>
    </location>
</feature>
<evidence type="ECO:0000256" key="2">
    <source>
        <dbReference type="ARBA" id="ARBA00022448"/>
    </source>
</evidence>
<dbReference type="PANTHER" id="PTHR47797">
    <property type="entry name" value="DEHYDROGENASE, PUTATIVE (AFU_ORTHOLOGUE AFUA_8G05805)-RELATED"/>
    <property type="match status" value="1"/>
</dbReference>
<dbReference type="PANTHER" id="PTHR47797:SF1">
    <property type="entry name" value="CYTOCHROME B561 DOMAIN-CONTAINING PROTEIN-RELATED"/>
    <property type="match status" value="1"/>
</dbReference>
<protein>
    <recommendedName>
        <fullName evidence="8">Cytochrome b561 domain-containing protein</fullName>
    </recommendedName>
</protein>
<dbReference type="OrthoDB" id="19261at2759"/>
<dbReference type="CDD" id="cd08760">
    <property type="entry name" value="Cyt_b561_FRRS1_like"/>
    <property type="match status" value="1"/>
</dbReference>
<evidence type="ECO:0000313" key="10">
    <source>
        <dbReference type="Proteomes" id="UP000799291"/>
    </source>
</evidence>
<accession>A0A6G1JD42</accession>
<sequence length="159" mass="17689">NPQDIKGTWPLRKSAHATHGAVISIAVIIWFPLGVFLLRYLKHPNTVRFHAIWQFFGLFLLLVGFGLGVWLSDLQGGLTQKSHVILGIIITILFLLQPIIGWLHHRHFAAKGTKIYKRYIHVWLGRALLVLSVINGGTGLRLADNTTVGEIVYGLVAGL</sequence>
<feature type="transmembrane region" description="Helical" evidence="7">
    <location>
        <begin position="20"/>
        <end position="40"/>
    </location>
</feature>